<evidence type="ECO:0000256" key="14">
    <source>
        <dbReference type="ARBA" id="ARBA00033756"/>
    </source>
</evidence>
<keyword evidence="6 21" id="KW-0276">Fatty acid metabolism</keyword>
<dbReference type="RefSeq" id="XP_020070685.1">
    <property type="nucleotide sequence ID" value="XM_020217507.1"/>
</dbReference>
<evidence type="ECO:0000256" key="3">
    <source>
        <dbReference type="ARBA" id="ARBA00022516"/>
    </source>
</evidence>
<dbReference type="InterPro" id="IPR032088">
    <property type="entry name" value="SAT"/>
</dbReference>
<dbReference type="InterPro" id="IPR040883">
    <property type="entry name" value="FAS_meander"/>
</dbReference>
<dbReference type="FunFam" id="3.20.20.70:FF:000078">
    <property type="entry name" value="Fatty acid synthase beta subunit dehydratase"/>
    <property type="match status" value="1"/>
</dbReference>
<dbReference type="Gene3D" id="6.10.140.1400">
    <property type="match status" value="1"/>
</dbReference>
<dbReference type="InterPro" id="IPR002539">
    <property type="entry name" value="MaoC-like_dom"/>
</dbReference>
<evidence type="ECO:0000313" key="25">
    <source>
        <dbReference type="Proteomes" id="UP000094389"/>
    </source>
</evidence>
<dbReference type="Gene3D" id="3.10.129.10">
    <property type="entry name" value="Hotdog Thioesterase"/>
    <property type="match status" value="2"/>
</dbReference>
<dbReference type="GO" id="GO:0005835">
    <property type="term" value="C:fatty acid synthase complex"/>
    <property type="evidence" value="ECO:0007669"/>
    <property type="project" value="UniProtKB-UniRule"/>
</dbReference>
<dbReference type="GeneID" id="30991903"/>
<comment type="function">
    <text evidence="20 21">Fatty acid synthetase catalyzes the formation of long-chain fatty acids from acetyl-CoA, malonyl-CoA and NADPH. The beta subunit contains domains for: [acyl-carrier-protein] acetyltransferase and malonyltransferase, S-acyl fatty acid synthase thioesterase, enoyl-[acyl-carrier-protein] reductase, and 3-hydroxypalmitoyl-[acyl-carrier-protein] dehydratase.</text>
</comment>
<dbReference type="SUPFAM" id="SSF52151">
    <property type="entry name" value="FabD/lysophospholipase-like"/>
    <property type="match status" value="2"/>
</dbReference>
<dbReference type="InterPro" id="IPR029069">
    <property type="entry name" value="HotDog_dom_sf"/>
</dbReference>
<dbReference type="GO" id="GO:0004312">
    <property type="term" value="F:fatty acid synthase activity"/>
    <property type="evidence" value="ECO:0007669"/>
    <property type="project" value="InterPro"/>
</dbReference>
<comment type="similarity">
    <text evidence="2 21">Belongs to the fungal fatty acid synthetase subunit beta family.</text>
</comment>
<dbReference type="PRINTS" id="PR01483">
    <property type="entry name" value="FASYNTHASE"/>
</dbReference>
<comment type="catalytic activity">
    <reaction evidence="15 21">
        <text>acetyl-CoA + n malonyl-CoA + 2n NADPH + 4n H(+) = a long-chain-acyl-CoA + n CoA + n CO2 + 2n NADP(+).</text>
        <dbReference type="EC" id="2.3.1.86"/>
    </reaction>
</comment>
<dbReference type="GO" id="GO:0004318">
    <property type="term" value="F:enoyl-[acyl-carrier-protein] reductase (NADH) activity"/>
    <property type="evidence" value="ECO:0007669"/>
    <property type="project" value="UniProtKB-UniRule"/>
</dbReference>
<dbReference type="FunFam" id="1.20.930.70:FF:000001">
    <property type="entry name" value="Fatty acid synthase beta subunit dehydratase"/>
    <property type="match status" value="1"/>
</dbReference>
<dbReference type="EC" id="2.3.1.86" evidence="21"/>
<comment type="subunit">
    <text evidence="14 21">[Alpha(6)beta(6)] hexamers of two multifunctional subunits (alpha and beta).</text>
</comment>
<evidence type="ECO:0000256" key="4">
    <source>
        <dbReference type="ARBA" id="ARBA00022679"/>
    </source>
</evidence>
<evidence type="ECO:0000259" key="23">
    <source>
        <dbReference type="SMART" id="SM00827"/>
    </source>
</evidence>
<dbReference type="Pfam" id="PF00698">
    <property type="entry name" value="Acyl_transf_1"/>
    <property type="match status" value="1"/>
</dbReference>
<dbReference type="FunFam" id="3.40.366.10:FF:000006">
    <property type="entry name" value="Fatty acid synthase beta subunit dehydratase"/>
    <property type="match status" value="1"/>
</dbReference>
<evidence type="ECO:0000256" key="10">
    <source>
        <dbReference type="ARBA" id="ARBA00023098"/>
    </source>
</evidence>
<dbReference type="Gene3D" id="6.20.240.10">
    <property type="match status" value="1"/>
</dbReference>
<keyword evidence="9 21" id="KW-0520">NAD</keyword>
<dbReference type="Gene3D" id="3.20.20.70">
    <property type="entry name" value="Aldolase class I"/>
    <property type="match status" value="2"/>
</dbReference>
<evidence type="ECO:0000256" key="15">
    <source>
        <dbReference type="ARBA" id="ARBA00048237"/>
    </source>
</evidence>
<dbReference type="Gene3D" id="3.30.1120.100">
    <property type="match status" value="1"/>
</dbReference>
<dbReference type="STRING" id="983966.A0A1E4S2A9"/>
<keyword evidence="5 21" id="KW-0378">Hydrolase</keyword>
<dbReference type="OMA" id="HFMDNYG"/>
<dbReference type="GO" id="GO:0006633">
    <property type="term" value="P:fatty acid biosynthetic process"/>
    <property type="evidence" value="ECO:0007669"/>
    <property type="project" value="UniProtKB-KW"/>
</dbReference>
<keyword evidence="7 21" id="KW-0521">NADP</keyword>
<dbReference type="FunFam" id="3.30.1120.100:FF:000001">
    <property type="entry name" value="Fatty acid synthase beta subunit dehydratase"/>
    <property type="match status" value="1"/>
</dbReference>
<dbReference type="FunFam" id="3.40.366.10:FF:000003">
    <property type="entry name" value="Fatty acid synthase subunit beta dehydratase"/>
    <property type="match status" value="1"/>
</dbReference>
<dbReference type="Gene3D" id="1.20.1050.120">
    <property type="match status" value="1"/>
</dbReference>
<keyword evidence="10 21" id="KW-0443">Lipid metabolism</keyword>
<dbReference type="PIRSF" id="PIRSF005562">
    <property type="entry name" value="FAS_yeast_beta"/>
    <property type="match status" value="1"/>
</dbReference>
<evidence type="ECO:0000256" key="21">
    <source>
        <dbReference type="PIRNR" id="PIRNR005562"/>
    </source>
</evidence>
<evidence type="ECO:0000256" key="11">
    <source>
        <dbReference type="ARBA" id="ARBA00023160"/>
    </source>
</evidence>
<dbReference type="InterPro" id="IPR013565">
    <property type="entry name" value="Fas1/AflB-like_central"/>
</dbReference>
<dbReference type="OrthoDB" id="5417908at2759"/>
<evidence type="ECO:0000256" key="16">
    <source>
        <dbReference type="ARBA" id="ARBA00048462"/>
    </source>
</evidence>
<protein>
    <recommendedName>
        <fullName evidence="21">Fatty acid synthase subunit beta</fullName>
        <ecNumber evidence="21">2.3.1.86</ecNumber>
    </recommendedName>
    <domain>
        <recommendedName>
            <fullName evidence="21">3-hydroxyacyl-[acyl-carrier-protein] dehydratase</fullName>
            <ecNumber evidence="21">4.2.1.59</ecNumber>
        </recommendedName>
    </domain>
    <domain>
        <recommendedName>
            <fullName evidence="21">Enoyl-[acyl-carrier-protein] reductase [NADH]</fullName>
            <ecNumber evidence="21">1.3.1.9</ecNumber>
        </recommendedName>
    </domain>
    <domain>
        <recommendedName>
            <fullName evidence="21">[Acyl-carrier-protein] acetyltransferase</fullName>
            <ecNumber evidence="21">2.3.1.38</ecNumber>
        </recommendedName>
    </domain>
    <domain>
        <recommendedName>
            <fullName evidence="21">[Acyl-carrier-protein] malonyltransferase</fullName>
            <ecNumber evidence="21">2.3.1.39</ecNumber>
        </recommendedName>
    </domain>
    <domain>
        <recommendedName>
            <fullName evidence="21">S-acyl fatty acid synthase thioesterase</fullName>
            <ecNumber evidence="21">3.1.2.14</ecNumber>
        </recommendedName>
    </domain>
</protein>
<dbReference type="Gene3D" id="3.30.70.3330">
    <property type="match status" value="1"/>
</dbReference>
<comment type="catalytic activity">
    <reaction evidence="16 21">
        <text>holo-[ACP] + malonyl-CoA = malonyl-[ACP] + CoA</text>
        <dbReference type="Rhea" id="RHEA:41792"/>
        <dbReference type="Rhea" id="RHEA-COMP:9623"/>
        <dbReference type="Rhea" id="RHEA-COMP:9685"/>
        <dbReference type="ChEBI" id="CHEBI:57287"/>
        <dbReference type="ChEBI" id="CHEBI:57384"/>
        <dbReference type="ChEBI" id="CHEBI:64479"/>
        <dbReference type="ChEBI" id="CHEBI:78449"/>
        <dbReference type="EC" id="2.3.1.39"/>
    </reaction>
</comment>
<feature type="active site" description="For malonyltransferase activity" evidence="22">
    <location>
        <position position="1795"/>
    </location>
</feature>
<keyword evidence="13 21" id="KW-0511">Multifunctional enzyme</keyword>
<evidence type="ECO:0000256" key="13">
    <source>
        <dbReference type="ARBA" id="ARBA00023268"/>
    </source>
</evidence>
<feature type="domain" description="Malonyl-CoA:ACP transacylase (MAT)" evidence="23">
    <location>
        <begin position="1652"/>
        <end position="1959"/>
    </location>
</feature>
<dbReference type="EC" id="2.3.1.38" evidence="21"/>
<evidence type="ECO:0000313" key="24">
    <source>
        <dbReference type="EMBL" id="ODV73646.1"/>
    </source>
</evidence>
<dbReference type="GO" id="GO:0016297">
    <property type="term" value="F:fatty acyl-[ACP] hydrolase activity"/>
    <property type="evidence" value="ECO:0007669"/>
    <property type="project" value="UniProtKB-EC"/>
</dbReference>
<dbReference type="FunFam" id="3.20.20.70:FF:000169">
    <property type="entry name" value="Fatty acid synthase subunit beta"/>
    <property type="match status" value="1"/>
</dbReference>
<dbReference type="GO" id="GO:0004314">
    <property type="term" value="F:[acyl-carrier-protein] S-malonyltransferase activity"/>
    <property type="evidence" value="ECO:0007669"/>
    <property type="project" value="UniProtKB-EC"/>
</dbReference>
<dbReference type="InterPro" id="IPR016452">
    <property type="entry name" value="Fas1/AflB-like"/>
</dbReference>
<keyword evidence="12 21" id="KW-0456">Lyase</keyword>
<keyword evidence="11 21" id="KW-0275">Fatty acid biosynthesis</keyword>
<accession>A0A1E4S2A9</accession>
<keyword evidence="25" id="KW-1185">Reference proteome</keyword>
<dbReference type="FunFam" id="3.40.366.10:FF:000007">
    <property type="entry name" value="Fatty acid synthase beta subunit dehydratase"/>
    <property type="match status" value="1"/>
</dbReference>
<evidence type="ECO:0000256" key="7">
    <source>
        <dbReference type="ARBA" id="ARBA00022857"/>
    </source>
</evidence>
<dbReference type="Pfam" id="PF08354">
    <property type="entry name" value="Fas1-AflB-like_hel"/>
    <property type="match status" value="1"/>
</dbReference>
<evidence type="ECO:0000256" key="1">
    <source>
        <dbReference type="ARBA" id="ARBA00001055"/>
    </source>
</evidence>
<evidence type="ECO:0000256" key="17">
    <source>
        <dbReference type="ARBA" id="ARBA00048536"/>
    </source>
</evidence>
<dbReference type="EC" id="1.3.1.9" evidence="21"/>
<dbReference type="FunFam" id="3.30.70.3330:FF:000001">
    <property type="entry name" value="Fatty acid synthase subunit beta dehydratase"/>
    <property type="match status" value="1"/>
</dbReference>
<dbReference type="InterPro" id="IPR050830">
    <property type="entry name" value="Fungal_FAS"/>
</dbReference>
<dbReference type="Gene3D" id="6.10.60.10">
    <property type="match status" value="1"/>
</dbReference>
<evidence type="ECO:0000256" key="22">
    <source>
        <dbReference type="PIRSR" id="PIRSR005562-1"/>
    </source>
</evidence>
<gene>
    <name evidence="24" type="primary">FAS1</name>
    <name evidence="24" type="ORF">CYBJADRAFT_194140</name>
</gene>
<dbReference type="InterPro" id="IPR041099">
    <property type="entry name" value="FAS1_N"/>
</dbReference>
<dbReference type="FunFam" id="3.10.129.10:FF:000017">
    <property type="entry name" value="Fatty acid synthase beta subunit dehydratase"/>
    <property type="match status" value="1"/>
</dbReference>
<dbReference type="Gene3D" id="1.20.930.70">
    <property type="match status" value="1"/>
</dbReference>
<comment type="catalytic activity">
    <reaction evidence="17 21">
        <text>(9Z)-octadecenoyl-[ACP] + H2O = (9Z)-octadecenoate + holo-[ACP] + H(+)</text>
        <dbReference type="Rhea" id="RHEA:15057"/>
        <dbReference type="Rhea" id="RHEA-COMP:9685"/>
        <dbReference type="Rhea" id="RHEA-COMP:9924"/>
        <dbReference type="ChEBI" id="CHEBI:15377"/>
        <dbReference type="ChEBI" id="CHEBI:15378"/>
        <dbReference type="ChEBI" id="CHEBI:30823"/>
        <dbReference type="ChEBI" id="CHEBI:64479"/>
        <dbReference type="ChEBI" id="CHEBI:78783"/>
        <dbReference type="EC" id="3.1.2.14"/>
    </reaction>
</comment>
<dbReference type="GO" id="GO:0019171">
    <property type="term" value="F:(3R)-hydroxyacyl-[acyl-carrier-protein] dehydratase activity"/>
    <property type="evidence" value="ECO:0007669"/>
    <property type="project" value="UniProtKB-EC"/>
</dbReference>
<dbReference type="Pfam" id="PF01575">
    <property type="entry name" value="MaoC_dehydratas"/>
    <property type="match status" value="1"/>
</dbReference>
<dbReference type="GO" id="GO:0004313">
    <property type="term" value="F:[acyl-carrier-protein] S-acetyltransferase activity"/>
    <property type="evidence" value="ECO:0007669"/>
    <property type="project" value="UniProtKB-EC"/>
</dbReference>
<dbReference type="EC" id="3.1.2.14" evidence="21"/>
<dbReference type="Proteomes" id="UP000094389">
    <property type="component" value="Unassembled WGS sequence"/>
</dbReference>
<evidence type="ECO:0000256" key="6">
    <source>
        <dbReference type="ARBA" id="ARBA00022832"/>
    </source>
</evidence>
<evidence type="ECO:0000256" key="19">
    <source>
        <dbReference type="ARBA" id="ARBA00048835"/>
    </source>
</evidence>
<dbReference type="EC" id="2.3.1.39" evidence="21"/>
<organism evidence="24 25">
    <name type="scientific">Cyberlindnera jadinii (strain ATCC 18201 / CBS 1600 / BCRC 20928 / JCM 3617 / NBRC 0987 / NRRL Y-1542)</name>
    <name type="common">Torula yeast</name>
    <name type="synonym">Candida utilis</name>
    <dbReference type="NCBI Taxonomy" id="983966"/>
    <lineage>
        <taxon>Eukaryota</taxon>
        <taxon>Fungi</taxon>
        <taxon>Dikarya</taxon>
        <taxon>Ascomycota</taxon>
        <taxon>Saccharomycotina</taxon>
        <taxon>Saccharomycetes</taxon>
        <taxon>Phaffomycetales</taxon>
        <taxon>Phaffomycetaceae</taxon>
        <taxon>Cyberlindnera</taxon>
    </lineage>
</organism>
<evidence type="ECO:0000256" key="5">
    <source>
        <dbReference type="ARBA" id="ARBA00022801"/>
    </source>
</evidence>
<dbReference type="CDD" id="cd03447">
    <property type="entry name" value="FAS_MaoC"/>
    <property type="match status" value="1"/>
</dbReference>
<dbReference type="EC" id="4.2.1.59" evidence="21"/>
<name>A0A1E4S2A9_CYBJN</name>
<feature type="active site" description="For acetyltransferase activity" evidence="22">
    <location>
        <position position="274"/>
    </location>
</feature>
<dbReference type="InterPro" id="IPR001227">
    <property type="entry name" value="Ac_transferase_dom_sf"/>
</dbReference>
<dbReference type="GO" id="GO:0004321">
    <property type="term" value="F:fatty-acyl-CoA synthase activity"/>
    <property type="evidence" value="ECO:0007669"/>
    <property type="project" value="UniProtKB-EC"/>
</dbReference>
<keyword evidence="3 21" id="KW-0444">Lipid biosynthesis</keyword>
<dbReference type="InterPro" id="IPR014043">
    <property type="entry name" value="Acyl_transferase_dom"/>
</dbReference>
<dbReference type="SUPFAM" id="SSF51412">
    <property type="entry name" value="Inosine monophosphate dehydrogenase (IMPDH)"/>
    <property type="match status" value="1"/>
</dbReference>
<dbReference type="InterPro" id="IPR016035">
    <property type="entry name" value="Acyl_Trfase/lysoPLipase"/>
</dbReference>
<sequence length="2037" mass="226182">MGSRTLPLTLSHGSIEYTLLVPTNLLFVASELKEQFQKQLPEVTEGFAGEDEPSSPTELLAGFLGYIAGLIDPNVSGQFDQVLALVLSEFEATYLNGNDVHTVASGLLTSEEYPTTLEKAKVVVKHYFAARLASNKPFKKYDSALFRSVLNNEAKLVAIFGGQGNTEDYFEELRELYNIYGGLVADIIKAAADKLNDLVRATPDTEKIYTQGSDLITWLQNPEKTPSSEYLLSIPVSCPLICVIQLAHYAITARVLGMTPGELRSYFSGATGHSQGLTIALAIAEADSWESFIESLNKSIAFMFYIGVRCYQVYPNTALPPSILEDSIENGEGNPYPMLSVQDFVDQTNAHLPKEKHIAISLVNGARNLVVSGPPQSLYGFNLTLRKAKAPAGLDQARIPYSERKLKFSNRFLPITSPFHCHLLADAFDLVEEDLQREGLEFKQSDLKIPVYDTFDGTDLRDFKGSVINRLNLLITKLPVNWELATQFEATHLVDFGPGGASGLGVLTHRNKDGTGVRVIIAGVLDNSIDDEFGYKQELFDLNDNVKFAQNWLLEYQPKLVKTKGGKVYVDTKFSRLLGRAPILVPGMTPTTVHPDFVAATLNAGYHIEIAGGGYFDPKTFTDALEKVSAQVPAGTGIGINLIYVNPRMLQWGIPLIGELRQKGFPIQSLTIGAGVPSLEVATEYIETLGLTHLGLKPGSVESISQAIAIAKAHPTFPIVLQWTGGRGGGHHSFEDFHAPILQMYSKIRRCPNISLIAGSGFGSAEDTYPYLTGEWSAKFNYPPMPFDGVLTGSRVMIAKEAFTSPDAKKAIAAAPGVPDSQWEQTYKKPTGGIITVRSEMGEPIHKLATRGVMLWHEMDNTIFNLPKNKLQDALDKKKDYIIKKLNDDFQKPWFSTIDGKVYDLQDLTYEQIAKRMVELMYVRGSKRWIDVSLRNCTGTFLRRVEERFTTQVTTSVLPSFTALENPDEAIETVFAAYPGAKTQLINQQDIDYFLTLCTNPVQKPVPFVPVLDSRFEVFFKKDSLWQSEDLEAVVDQDVQRTCILHGPVAAQFTNDVDEPVKSILDGIHEGHIQKLVKDRYGGDASKIPVVEYFGGEEPVSVKYDAVESGNKVIYTASNSTDPAEWFKLLAGPKRSWRHAFISTHRVVQGHNFVSNPATQVLAPAKGVVVEIVNPDEPSKTVLTVSEPIQGKLQPVVTLKALDATTIELSLIEHRNVKRESVALPLLYKFNPEDGFAPIIEITENRNDRIKEFYWKLWFNEPFNLDIDVHKPIPGDEITITGKDIAEFTHAVGNKCEDFVSRSGRKQLAPMDFAIVVGWQSIIKAIFPKTVDGDLLRLVHLSNSYKMYPGAAPLAKGDVVSSVAEIRSVINQENGKVVEVVGVVSRKGEPVLEVASSFFYRGEYNDFENTFSKITEAPFQLHIKSAKDIAVLKSKEWFELEKDVDLLNETLTFELETELTYKNKTIFNSVKSSGKVLLELPTKEIIQIGSVDYEAGESHGNPVVDYLTRNGTTIEQSVKFENSIPITSVEARAPGTNEPYAVVSGDYNPIHVSRVFSRYANLPGTITHGMYSSAAVRAIVESWAADSASHRVRAFSVNFVGMVLPNDTLTTRLEHVGMINGRKIIKVETVNENGDIVLTGEAEIDQPVTTFVFTGQGSQEQGMGMDLYEKSEVARNVWDRADVHFLNTYGFSIIDIVKNNPSELTIHFGGEKGRAIRENYTKMTFETLVDGAIVSEKIFKEIDEKTTSFTFKNPGGLISATQFTQPALTLMEKASFEDLKAKGLIPADCIFAGHSLGEYASLASLAEVMSIESLVEIVFYRGMTMQVAVPRDSLGRSNYGMIAVNPSRISPTFNHEALTFVVDAVGKRTEWLCEIVNFNVENQQYVTAGDLRGLDTLTNVLNFIKLQKIDISKLRESMSIEKVEEHLNEIIDEISKKSLAKPQPIELERGFACIPLRGISVPFHSSYLRNGVKPFKKFLEKNILKENVKTDKLIGKYIPNLTAKPFAVTKEYFEDVYALTKSDKIKDVLDNWEKYQQ</sequence>
<dbReference type="PANTHER" id="PTHR10982">
    <property type="entry name" value="MALONYL COA-ACYL CARRIER PROTEIN TRANSACYLASE"/>
    <property type="match status" value="1"/>
</dbReference>
<reference evidence="24 25" key="1">
    <citation type="journal article" date="2016" name="Proc. Natl. Acad. Sci. U.S.A.">
        <title>Comparative genomics of biotechnologically important yeasts.</title>
        <authorList>
            <person name="Riley R."/>
            <person name="Haridas S."/>
            <person name="Wolfe K.H."/>
            <person name="Lopes M.R."/>
            <person name="Hittinger C.T."/>
            <person name="Goeker M."/>
            <person name="Salamov A.A."/>
            <person name="Wisecaver J.H."/>
            <person name="Long T.M."/>
            <person name="Calvey C.H."/>
            <person name="Aerts A.L."/>
            <person name="Barry K.W."/>
            <person name="Choi C."/>
            <person name="Clum A."/>
            <person name="Coughlan A.Y."/>
            <person name="Deshpande S."/>
            <person name="Douglass A.P."/>
            <person name="Hanson S.J."/>
            <person name="Klenk H.-P."/>
            <person name="LaButti K.M."/>
            <person name="Lapidus A."/>
            <person name="Lindquist E.A."/>
            <person name="Lipzen A.M."/>
            <person name="Meier-Kolthoff J.P."/>
            <person name="Ohm R.A."/>
            <person name="Otillar R.P."/>
            <person name="Pangilinan J.L."/>
            <person name="Peng Y."/>
            <person name="Rokas A."/>
            <person name="Rosa C.A."/>
            <person name="Scheuner C."/>
            <person name="Sibirny A.A."/>
            <person name="Slot J.C."/>
            <person name="Stielow J.B."/>
            <person name="Sun H."/>
            <person name="Kurtzman C.P."/>
            <person name="Blackwell M."/>
            <person name="Grigoriev I.V."/>
            <person name="Jeffries T.W."/>
        </authorList>
    </citation>
    <scope>NUCLEOTIDE SEQUENCE [LARGE SCALE GENOMIC DNA]</scope>
    <source>
        <strain evidence="25">ATCC 18201 / CBS 1600 / BCRC 20928 / JCM 3617 / NBRC 0987 / NRRL Y-1542</strain>
    </source>
</reference>
<evidence type="ECO:0000256" key="2">
    <source>
        <dbReference type="ARBA" id="ARBA00010009"/>
    </source>
</evidence>
<dbReference type="SMART" id="SM00827">
    <property type="entry name" value="PKS_AT"/>
    <property type="match status" value="1"/>
</dbReference>
<dbReference type="Gene3D" id="3.40.366.10">
    <property type="entry name" value="Malonyl-Coenzyme A Acyl Carrier Protein, domain 2"/>
    <property type="match status" value="3"/>
</dbReference>
<keyword evidence="4 21" id="KW-0808">Transferase</keyword>
<proteinExistence type="inferred from homology"/>
<dbReference type="InterPro" id="IPR003965">
    <property type="entry name" value="Fatty_acid_synthase"/>
</dbReference>
<dbReference type="Pfam" id="PF16073">
    <property type="entry name" value="SAT"/>
    <property type="match status" value="1"/>
</dbReference>
<evidence type="ECO:0000256" key="18">
    <source>
        <dbReference type="ARBA" id="ARBA00048572"/>
    </source>
</evidence>
<dbReference type="InterPro" id="IPR039569">
    <property type="entry name" value="FAS1-like_DH_region"/>
</dbReference>
<evidence type="ECO:0000256" key="12">
    <source>
        <dbReference type="ARBA" id="ARBA00023239"/>
    </source>
</evidence>
<evidence type="ECO:0000256" key="9">
    <source>
        <dbReference type="ARBA" id="ARBA00023027"/>
    </source>
</evidence>
<evidence type="ECO:0000256" key="20">
    <source>
        <dbReference type="ARBA" id="ARBA00058855"/>
    </source>
</evidence>
<comment type="catalytic activity">
    <reaction evidence="19 21">
        <text>holo-[ACP] + acetyl-CoA = acetyl-[ACP] + CoA</text>
        <dbReference type="Rhea" id="RHEA:41788"/>
        <dbReference type="Rhea" id="RHEA-COMP:9621"/>
        <dbReference type="Rhea" id="RHEA-COMP:9685"/>
        <dbReference type="ChEBI" id="CHEBI:57287"/>
        <dbReference type="ChEBI" id="CHEBI:57288"/>
        <dbReference type="ChEBI" id="CHEBI:64479"/>
        <dbReference type="ChEBI" id="CHEBI:78446"/>
        <dbReference type="EC" id="2.3.1.38"/>
    </reaction>
</comment>
<evidence type="ECO:0000256" key="8">
    <source>
        <dbReference type="ARBA" id="ARBA00023002"/>
    </source>
</evidence>
<dbReference type="InterPro" id="IPR013785">
    <property type="entry name" value="Aldolase_TIM"/>
</dbReference>
<comment type="catalytic activity">
    <reaction evidence="18 21">
        <text>a 2,3-saturated acyl-[ACP] + NAD(+) = a (2E)-enoyl-[ACP] + NADH + H(+)</text>
        <dbReference type="Rhea" id="RHEA:10240"/>
        <dbReference type="Rhea" id="RHEA-COMP:9925"/>
        <dbReference type="Rhea" id="RHEA-COMP:9926"/>
        <dbReference type="ChEBI" id="CHEBI:15378"/>
        <dbReference type="ChEBI" id="CHEBI:57540"/>
        <dbReference type="ChEBI" id="CHEBI:57945"/>
        <dbReference type="ChEBI" id="CHEBI:78784"/>
        <dbReference type="ChEBI" id="CHEBI:78785"/>
        <dbReference type="EC" id="1.3.1.9"/>
    </reaction>
</comment>
<dbReference type="Pfam" id="PF17828">
    <property type="entry name" value="FAS_N"/>
    <property type="match status" value="1"/>
</dbReference>
<dbReference type="SUPFAM" id="SSF54637">
    <property type="entry name" value="Thioesterase/thiol ester dehydrase-isomerase"/>
    <property type="match status" value="2"/>
</dbReference>
<keyword evidence="8 21" id="KW-0560">Oxidoreductase</keyword>
<dbReference type="EMBL" id="KV453930">
    <property type="protein sequence ID" value="ODV73646.1"/>
    <property type="molecule type" value="Genomic_DNA"/>
</dbReference>
<comment type="catalytic activity">
    <reaction evidence="1 21">
        <text>a (3R)-hydroxyacyl-[ACP] = a (2E)-enoyl-[ACP] + H2O</text>
        <dbReference type="Rhea" id="RHEA:13097"/>
        <dbReference type="Rhea" id="RHEA-COMP:9925"/>
        <dbReference type="Rhea" id="RHEA-COMP:9945"/>
        <dbReference type="ChEBI" id="CHEBI:15377"/>
        <dbReference type="ChEBI" id="CHEBI:78784"/>
        <dbReference type="ChEBI" id="CHEBI:78827"/>
        <dbReference type="EC" id="4.2.1.59"/>
    </reaction>
</comment>
<dbReference type="Pfam" id="PF22235">
    <property type="entry name" value="FAS1_thioest_ins"/>
    <property type="match status" value="1"/>
</dbReference>
<dbReference type="Pfam" id="PF13452">
    <property type="entry name" value="FAS1_DH_region"/>
    <property type="match status" value="1"/>
</dbReference>
<dbReference type="PANTHER" id="PTHR10982:SF21">
    <property type="entry name" value="FATTY ACID SYNTHASE SUBUNIT BETA"/>
    <property type="match status" value="1"/>
</dbReference>
<dbReference type="Pfam" id="PF17951">
    <property type="entry name" value="FAS_meander"/>
    <property type="match status" value="1"/>
</dbReference>